<dbReference type="PANTHER" id="PTHR35447">
    <property type="entry name" value="BH3-INTERACTING DOMAIN DEATH AGONIST"/>
    <property type="match status" value="1"/>
</dbReference>
<accession>A0A6J2MSN3</accession>
<evidence type="ECO:0000313" key="16">
    <source>
        <dbReference type="RefSeq" id="XP_035867027.1"/>
    </source>
</evidence>
<dbReference type="GO" id="GO:0035556">
    <property type="term" value="P:intracellular signal transduction"/>
    <property type="evidence" value="ECO:0007669"/>
    <property type="project" value="UniProtKB-ARBA"/>
</dbReference>
<dbReference type="RefSeq" id="XP_035867026.1">
    <property type="nucleotide sequence ID" value="XM_036011133.1"/>
</dbReference>
<dbReference type="GO" id="GO:0005741">
    <property type="term" value="C:mitochondrial outer membrane"/>
    <property type="evidence" value="ECO:0007669"/>
    <property type="project" value="UniProtKB-SubCell"/>
</dbReference>
<comment type="function">
    <text evidence="7">Induces caspase activation and apoptosis. Allows the release of cytochrome c.</text>
</comment>
<keyword evidence="4 10" id="KW-1000">Mitochondrion outer membrane</keyword>
<dbReference type="GO" id="GO:0090200">
    <property type="term" value="P:positive regulation of release of cytochrome c from mitochondria"/>
    <property type="evidence" value="ECO:0007669"/>
    <property type="project" value="UniProtKB-ARBA"/>
</dbReference>
<reference evidence="11 13" key="1">
    <citation type="journal article" date="2020" name="Nature">
        <title>Six reference-quality genomes reveal evolution of bat adaptations.</title>
        <authorList>
            <person name="Jebb D."/>
            <person name="Huang Z."/>
            <person name="Pippel M."/>
            <person name="Hughes G.M."/>
            <person name="Lavrichenko K."/>
            <person name="Devanna P."/>
            <person name="Winkler S."/>
            <person name="Jermiin L.S."/>
            <person name="Skirmuntt E.C."/>
            <person name="Katzourakis A."/>
            <person name="Burkitt-Gray L."/>
            <person name="Ray D.A."/>
            <person name="Sullivan K.A.M."/>
            <person name="Roscito J.G."/>
            <person name="Kirilenko B.M."/>
            <person name="Davalos L.M."/>
            <person name="Corthals A.P."/>
            <person name="Power M.L."/>
            <person name="Jones G."/>
            <person name="Ransome R.D."/>
            <person name="Dechmann D.K.N."/>
            <person name="Locatelli A.G."/>
            <person name="Puechmaille S.J."/>
            <person name="Fedrigo O."/>
            <person name="Jarvis E.D."/>
            <person name="Hiller M."/>
            <person name="Vernes S.C."/>
            <person name="Myers E.W."/>
            <person name="Teeling E.C."/>
        </authorList>
    </citation>
    <scope>NUCLEOTIDE SEQUENCE [LARGE SCALE GENOMIC DNA]</scope>
    <source>
        <strain evidence="11">Bat1K_MPI-CBG_1</strain>
    </source>
</reference>
<dbReference type="GO" id="GO:2001238">
    <property type="term" value="P:positive regulation of extrinsic apoptotic signaling pathway"/>
    <property type="evidence" value="ECO:0007669"/>
    <property type="project" value="UniProtKB-UniRule"/>
</dbReference>
<proteinExistence type="predicted"/>
<dbReference type="GO" id="GO:0001836">
    <property type="term" value="P:release of cytochrome c from mitochondria"/>
    <property type="evidence" value="ECO:0007669"/>
    <property type="project" value="UniProtKB-ARBA"/>
</dbReference>
<keyword evidence="5" id="KW-0496">Mitochondrion</keyword>
<evidence type="ECO:0000256" key="7">
    <source>
        <dbReference type="ARBA" id="ARBA00055577"/>
    </source>
</evidence>
<evidence type="ECO:0000313" key="12">
    <source>
        <dbReference type="Proteomes" id="UP000504628"/>
    </source>
</evidence>
<evidence type="ECO:0000256" key="9">
    <source>
        <dbReference type="ARBA" id="ARBA00063031"/>
    </source>
</evidence>
<evidence type="ECO:0000313" key="14">
    <source>
        <dbReference type="RefSeq" id="XP_028382559.1"/>
    </source>
</evidence>
<dbReference type="GO" id="GO:0033554">
    <property type="term" value="P:cellular response to stress"/>
    <property type="evidence" value="ECO:0007669"/>
    <property type="project" value="UniProtKB-ARBA"/>
</dbReference>
<dbReference type="EMBL" id="JABVXQ010000012">
    <property type="protein sequence ID" value="KAF6083743.1"/>
    <property type="molecule type" value="Genomic_DNA"/>
</dbReference>
<evidence type="ECO:0000313" key="11">
    <source>
        <dbReference type="EMBL" id="KAF6083743.1"/>
    </source>
</evidence>
<dbReference type="KEGG" id="pdic:114508724"/>
<dbReference type="Gene3D" id="1.10.437.10">
    <property type="entry name" value="Blc2-like"/>
    <property type="match status" value="1"/>
</dbReference>
<dbReference type="PANTHER" id="PTHR35447:SF1">
    <property type="entry name" value="BH3-INTERACTING DOMAIN DEATH AGONIST"/>
    <property type="match status" value="1"/>
</dbReference>
<evidence type="ECO:0000313" key="15">
    <source>
        <dbReference type="RefSeq" id="XP_035867026.1"/>
    </source>
</evidence>
<dbReference type="PIRSF" id="PIRSF038018">
    <property type="entry name" value="BID"/>
    <property type="match status" value="1"/>
</dbReference>
<evidence type="ECO:0000256" key="10">
    <source>
        <dbReference type="PIRNR" id="PIRNR038018"/>
    </source>
</evidence>
<reference evidence="14 15" key="2">
    <citation type="submission" date="2025-04" db="UniProtKB">
        <authorList>
            <consortium name="RefSeq"/>
        </authorList>
    </citation>
    <scope>IDENTIFICATION</scope>
    <source>
        <tissue evidence="14 15">Muscle</tissue>
    </source>
</reference>
<dbReference type="Proteomes" id="UP000664940">
    <property type="component" value="Unassembled WGS sequence"/>
</dbReference>
<sequence>MNRQVRNGSSLGGEHLTDLLVFSFLQHGPNNFQEELKKLDHTLPVPHGPQEHLEEELQTDGSRCSHFVFEDQSRGSETQEDVIRDIARQLARIGDTMDRRVPQGLVDHLVMQLRDRSLSDEGRRACLATAVDRVLQACPRDMEEEKTMLLVTMLLARKVASHTPSLLREVFHTTVNFINQNLLTYVRNLVRNEMD</sequence>
<keyword evidence="3 10" id="KW-0053">Apoptosis</keyword>
<dbReference type="SUPFAM" id="SSF56854">
    <property type="entry name" value="Bcl-2 inhibitors of programmed cell death"/>
    <property type="match status" value="1"/>
</dbReference>
<dbReference type="GO" id="GO:0005829">
    <property type="term" value="C:cytosol"/>
    <property type="evidence" value="ECO:0007669"/>
    <property type="project" value="UniProtKB-UniRule"/>
</dbReference>
<dbReference type="GeneID" id="114508724"/>
<dbReference type="AlphaFoldDB" id="A0A6J2MSN3"/>
<evidence type="ECO:0000256" key="3">
    <source>
        <dbReference type="ARBA" id="ARBA00022703"/>
    </source>
</evidence>
<evidence type="ECO:0000256" key="8">
    <source>
        <dbReference type="ARBA" id="ARBA00057135"/>
    </source>
</evidence>
<comment type="domain">
    <text evidence="10">Intact BH3 motif is required by BIK, BID, BAK, BAD and BAX for their pro-apoptotic activity and for their interaction with anti-apoptotic members of the Bcl-2 family.</text>
</comment>
<dbReference type="CTD" id="637"/>
<evidence type="ECO:0000256" key="4">
    <source>
        <dbReference type="ARBA" id="ARBA00022787"/>
    </source>
</evidence>
<name>A0A6J2MSN3_9CHIR</name>
<keyword evidence="6 10" id="KW-0472">Membrane</keyword>
<dbReference type="OrthoDB" id="9941774at2759"/>
<evidence type="ECO:0000256" key="6">
    <source>
        <dbReference type="ARBA" id="ARBA00023136"/>
    </source>
</evidence>
<evidence type="ECO:0000256" key="1">
    <source>
        <dbReference type="ARBA" id="ARBA00015802"/>
    </source>
</evidence>
<dbReference type="GO" id="GO:2001244">
    <property type="term" value="P:positive regulation of intrinsic apoptotic signaling pathway"/>
    <property type="evidence" value="ECO:0007669"/>
    <property type="project" value="UniProtKB-UniRule"/>
</dbReference>
<gene>
    <name evidence="14 15 16" type="primary">BID</name>
    <name evidence="11" type="ORF">HJG60_001461</name>
</gene>
<evidence type="ECO:0000256" key="5">
    <source>
        <dbReference type="ARBA" id="ARBA00023128"/>
    </source>
</evidence>
<comment type="subcellular location">
    <subcellularLocation>
        <location evidence="10">Cytoplasm</location>
    </subcellularLocation>
    <subcellularLocation>
        <location evidence="10">Mitochondrion outer membrane</location>
    </subcellularLocation>
</comment>
<dbReference type="InterPro" id="IPR010479">
    <property type="entry name" value="BID"/>
</dbReference>
<dbReference type="Pfam" id="PF06393">
    <property type="entry name" value="BID"/>
    <property type="match status" value="1"/>
</dbReference>
<dbReference type="FunFam" id="1.10.437.10:FF:000010">
    <property type="entry name" value="BH3-interacting domain death agonist"/>
    <property type="match status" value="1"/>
</dbReference>
<evidence type="ECO:0000313" key="13">
    <source>
        <dbReference type="Proteomes" id="UP000664940"/>
    </source>
</evidence>
<protein>
    <recommendedName>
        <fullName evidence="1 10">BH3-interacting domain death agonist</fullName>
    </recommendedName>
</protein>
<dbReference type="Proteomes" id="UP000504628">
    <property type="component" value="Chromosome 11"/>
</dbReference>
<dbReference type="InterPro" id="IPR036834">
    <property type="entry name" value="Bcl-2-like_sf"/>
</dbReference>
<dbReference type="RefSeq" id="XP_035867027.1">
    <property type="nucleotide sequence ID" value="XM_036011134.1"/>
</dbReference>
<organism evidence="12 14">
    <name type="scientific">Phyllostomus discolor</name>
    <name type="common">pale spear-nosed bat</name>
    <dbReference type="NCBI Taxonomy" id="89673"/>
    <lineage>
        <taxon>Eukaryota</taxon>
        <taxon>Metazoa</taxon>
        <taxon>Chordata</taxon>
        <taxon>Craniata</taxon>
        <taxon>Vertebrata</taxon>
        <taxon>Euteleostomi</taxon>
        <taxon>Mammalia</taxon>
        <taxon>Eutheria</taxon>
        <taxon>Laurasiatheria</taxon>
        <taxon>Chiroptera</taxon>
        <taxon>Yangochiroptera</taxon>
        <taxon>Phyllostomidae</taxon>
        <taxon>Phyllostominae</taxon>
        <taxon>Phyllostomus</taxon>
    </lineage>
</organism>
<keyword evidence="12" id="KW-1185">Reference proteome</keyword>
<dbReference type="RefSeq" id="XP_028382559.1">
    <property type="nucleotide sequence ID" value="XM_028526758.2"/>
</dbReference>
<comment type="subunit">
    <text evidence="9">Forms heterodimers either with the pro-apoptotic protein BAX or the anti-apoptotic protein BCL2. Interacts with PLEKHN1.</text>
</comment>
<keyword evidence="2 10" id="KW-0963">Cytoplasm</keyword>
<evidence type="ECO:0000256" key="2">
    <source>
        <dbReference type="ARBA" id="ARBA00022490"/>
    </source>
</evidence>
<comment type="function">
    <text evidence="8 10">Induces caspases and apoptosis. Counters the protective effect of BCL2.</text>
</comment>